<evidence type="ECO:0000313" key="3">
    <source>
        <dbReference type="EMBL" id="KAF2302021.1"/>
    </source>
</evidence>
<feature type="repeat" description="PPR" evidence="2">
    <location>
        <begin position="135"/>
        <end position="169"/>
    </location>
</feature>
<evidence type="ECO:0008006" key="5">
    <source>
        <dbReference type="Google" id="ProtNLM"/>
    </source>
</evidence>
<dbReference type="NCBIfam" id="TIGR00756">
    <property type="entry name" value="PPR"/>
    <property type="match status" value="4"/>
</dbReference>
<keyword evidence="1" id="KW-0677">Repeat</keyword>
<evidence type="ECO:0000256" key="2">
    <source>
        <dbReference type="PROSITE-ProRule" id="PRU00708"/>
    </source>
</evidence>
<name>A0A6A6LKP8_HEVBR</name>
<sequence length="377" mass="41968">MRNLYSWNNMLSGYAKLGKTKPARKLFDKMPEKDVVSWNTMVIAYAQSGFCNEALRFYREFRNLGIGYNEYSFAGLLNVCVKFKELELTRQAHGQVLVAGFLSNLVISSSVVHAYAKCREMSDARLLFDEMNVRDILAWTTLVSGYAQLGDMEAANELFDLMPKKNPVSWTALIAGIASLNHGKQIHGYLIRTNFSPNTIVVSSLIDMYSKCGSMGIARLVFDVISNKRDVVLWNTMISALAQHGHGEEAIQLFDDMVRLRMKPDGITMVVILNACSHSGLVQEGLGRAGHFDMLMNQLEKCHAVKENSHENMVGSGIINGGKFFAELALCDVKKFLSSTQSEIIILEIWTEFGHQDTPDFDEVLGGTTGRVSDPLG</sequence>
<dbReference type="EMBL" id="JAAGAX010000010">
    <property type="protein sequence ID" value="KAF2302021.1"/>
    <property type="molecule type" value="Genomic_DNA"/>
</dbReference>
<dbReference type="PANTHER" id="PTHR47926:SF465">
    <property type="entry name" value="PENTATRICOPEPTIDE REPEAT (PPR-LIKE) SUPERFAMILY PROTEIN"/>
    <property type="match status" value="1"/>
</dbReference>
<reference evidence="3 4" key="1">
    <citation type="journal article" date="2020" name="Mol. Plant">
        <title>The Chromosome-Based Rubber Tree Genome Provides New Insights into Spurge Genome Evolution and Rubber Biosynthesis.</title>
        <authorList>
            <person name="Liu J."/>
            <person name="Shi C."/>
            <person name="Shi C.C."/>
            <person name="Li W."/>
            <person name="Zhang Q.J."/>
            <person name="Zhang Y."/>
            <person name="Li K."/>
            <person name="Lu H.F."/>
            <person name="Shi C."/>
            <person name="Zhu S.T."/>
            <person name="Xiao Z.Y."/>
            <person name="Nan H."/>
            <person name="Yue Y."/>
            <person name="Zhu X.G."/>
            <person name="Wu Y."/>
            <person name="Hong X.N."/>
            <person name="Fan G.Y."/>
            <person name="Tong Y."/>
            <person name="Zhang D."/>
            <person name="Mao C.L."/>
            <person name="Liu Y.L."/>
            <person name="Hao S.J."/>
            <person name="Liu W.Q."/>
            <person name="Lv M.Q."/>
            <person name="Zhang H.B."/>
            <person name="Liu Y."/>
            <person name="Hu-Tang G.R."/>
            <person name="Wang J.P."/>
            <person name="Wang J.H."/>
            <person name="Sun Y.H."/>
            <person name="Ni S.B."/>
            <person name="Chen W.B."/>
            <person name="Zhang X.C."/>
            <person name="Jiao Y.N."/>
            <person name="Eichler E.E."/>
            <person name="Li G.H."/>
            <person name="Liu X."/>
            <person name="Gao L.Z."/>
        </authorList>
    </citation>
    <scope>NUCLEOTIDE SEQUENCE [LARGE SCALE GENOMIC DNA]</scope>
    <source>
        <strain evidence="4">cv. GT1</strain>
        <tissue evidence="3">Leaf</tissue>
    </source>
</reference>
<evidence type="ECO:0000256" key="1">
    <source>
        <dbReference type="ARBA" id="ARBA00022737"/>
    </source>
</evidence>
<gene>
    <name evidence="3" type="ORF">GH714_031406</name>
</gene>
<feature type="repeat" description="PPR" evidence="2">
    <location>
        <begin position="230"/>
        <end position="264"/>
    </location>
</feature>
<dbReference type="Pfam" id="PF13041">
    <property type="entry name" value="PPR_2"/>
    <property type="match status" value="1"/>
</dbReference>
<feature type="repeat" description="PPR" evidence="2">
    <location>
        <begin position="3"/>
        <end position="37"/>
    </location>
</feature>
<proteinExistence type="predicted"/>
<dbReference type="Gene3D" id="1.25.40.10">
    <property type="entry name" value="Tetratricopeptide repeat domain"/>
    <property type="match status" value="3"/>
</dbReference>
<dbReference type="Pfam" id="PF01535">
    <property type="entry name" value="PPR"/>
    <property type="match status" value="4"/>
</dbReference>
<dbReference type="InterPro" id="IPR011990">
    <property type="entry name" value="TPR-like_helical_dom_sf"/>
</dbReference>
<comment type="caution">
    <text evidence="3">The sequence shown here is derived from an EMBL/GenBank/DDBJ whole genome shotgun (WGS) entry which is preliminary data.</text>
</comment>
<keyword evidence="4" id="KW-1185">Reference proteome</keyword>
<accession>A0A6A6LKP8</accession>
<dbReference type="PROSITE" id="PS51375">
    <property type="entry name" value="PPR"/>
    <property type="match status" value="3"/>
</dbReference>
<dbReference type="InterPro" id="IPR002885">
    <property type="entry name" value="PPR_rpt"/>
</dbReference>
<dbReference type="GO" id="GO:0003723">
    <property type="term" value="F:RNA binding"/>
    <property type="evidence" value="ECO:0007669"/>
    <property type="project" value="InterPro"/>
</dbReference>
<dbReference type="SUPFAM" id="SSF48452">
    <property type="entry name" value="TPR-like"/>
    <property type="match status" value="1"/>
</dbReference>
<dbReference type="InterPro" id="IPR046960">
    <property type="entry name" value="PPR_At4g14850-like_plant"/>
</dbReference>
<evidence type="ECO:0000313" key="4">
    <source>
        <dbReference type="Proteomes" id="UP000467840"/>
    </source>
</evidence>
<dbReference type="PANTHER" id="PTHR47926">
    <property type="entry name" value="PENTATRICOPEPTIDE REPEAT-CONTAINING PROTEIN"/>
    <property type="match status" value="1"/>
</dbReference>
<organism evidence="3 4">
    <name type="scientific">Hevea brasiliensis</name>
    <name type="common">Para rubber tree</name>
    <name type="synonym">Siphonia brasiliensis</name>
    <dbReference type="NCBI Taxonomy" id="3981"/>
    <lineage>
        <taxon>Eukaryota</taxon>
        <taxon>Viridiplantae</taxon>
        <taxon>Streptophyta</taxon>
        <taxon>Embryophyta</taxon>
        <taxon>Tracheophyta</taxon>
        <taxon>Spermatophyta</taxon>
        <taxon>Magnoliopsida</taxon>
        <taxon>eudicotyledons</taxon>
        <taxon>Gunneridae</taxon>
        <taxon>Pentapetalae</taxon>
        <taxon>rosids</taxon>
        <taxon>fabids</taxon>
        <taxon>Malpighiales</taxon>
        <taxon>Euphorbiaceae</taxon>
        <taxon>Crotonoideae</taxon>
        <taxon>Micrandreae</taxon>
        <taxon>Hevea</taxon>
    </lineage>
</organism>
<protein>
    <recommendedName>
        <fullName evidence="5">Pentatricopeptide repeat-containing protein</fullName>
    </recommendedName>
</protein>
<dbReference type="FunFam" id="1.25.40.10:FF:000031">
    <property type="entry name" value="Pentatricopeptide repeat-containing protein mitochondrial"/>
    <property type="match status" value="1"/>
</dbReference>
<dbReference type="Proteomes" id="UP000467840">
    <property type="component" value="Chromosome 4"/>
</dbReference>
<dbReference type="AlphaFoldDB" id="A0A6A6LKP8"/>
<dbReference type="GO" id="GO:0009451">
    <property type="term" value="P:RNA modification"/>
    <property type="evidence" value="ECO:0007669"/>
    <property type="project" value="InterPro"/>
</dbReference>